<evidence type="ECO:0000313" key="2">
    <source>
        <dbReference type="Proteomes" id="UP000326198"/>
    </source>
</evidence>
<proteinExistence type="predicted"/>
<evidence type="ECO:0000313" key="1">
    <source>
        <dbReference type="EMBL" id="KAE8381120.1"/>
    </source>
</evidence>
<name>A0A5N7BH68_9EURO</name>
<dbReference type="EMBL" id="ML736174">
    <property type="protein sequence ID" value="KAE8381120.1"/>
    <property type="molecule type" value="Genomic_DNA"/>
</dbReference>
<organism evidence="1 2">
    <name type="scientific">Aspergillus bertholletiae</name>
    <dbReference type="NCBI Taxonomy" id="1226010"/>
    <lineage>
        <taxon>Eukaryota</taxon>
        <taxon>Fungi</taxon>
        <taxon>Dikarya</taxon>
        <taxon>Ascomycota</taxon>
        <taxon>Pezizomycotina</taxon>
        <taxon>Eurotiomycetes</taxon>
        <taxon>Eurotiomycetidae</taxon>
        <taxon>Eurotiales</taxon>
        <taxon>Aspergillaceae</taxon>
        <taxon>Aspergillus</taxon>
        <taxon>Aspergillus subgen. Circumdati</taxon>
    </lineage>
</organism>
<reference evidence="1 2" key="1">
    <citation type="submission" date="2019-04" db="EMBL/GenBank/DDBJ databases">
        <title>Friends and foes A comparative genomics studyof 23 Aspergillus species from section Flavi.</title>
        <authorList>
            <consortium name="DOE Joint Genome Institute"/>
            <person name="Kjaerbolling I."/>
            <person name="Vesth T."/>
            <person name="Frisvad J.C."/>
            <person name="Nybo J.L."/>
            <person name="Theobald S."/>
            <person name="Kildgaard S."/>
            <person name="Isbrandt T."/>
            <person name="Kuo A."/>
            <person name="Sato A."/>
            <person name="Lyhne E.K."/>
            <person name="Kogle M.E."/>
            <person name="Wiebenga A."/>
            <person name="Kun R.S."/>
            <person name="Lubbers R.J."/>
            <person name="Makela M.R."/>
            <person name="Barry K."/>
            <person name="Chovatia M."/>
            <person name="Clum A."/>
            <person name="Daum C."/>
            <person name="Haridas S."/>
            <person name="He G."/>
            <person name="LaButti K."/>
            <person name="Lipzen A."/>
            <person name="Mondo S."/>
            <person name="Riley R."/>
            <person name="Salamov A."/>
            <person name="Simmons B.A."/>
            <person name="Magnuson J.K."/>
            <person name="Henrissat B."/>
            <person name="Mortensen U.H."/>
            <person name="Larsen T.O."/>
            <person name="Devries R.P."/>
            <person name="Grigoriev I.V."/>
            <person name="Machida M."/>
            <person name="Baker S.E."/>
            <person name="Andersen M.R."/>
        </authorList>
    </citation>
    <scope>NUCLEOTIDE SEQUENCE [LARGE SCALE GENOMIC DNA]</scope>
    <source>
        <strain evidence="1 2">IBT 29228</strain>
    </source>
</reference>
<sequence>MSPKEWTQDPALMFYQDYWGGNSPGQAMAKEYQLPSPQPFLGSTARSPNTEFAFESNGKFYLWSAVVDTVSQIIEPGTKKAIIEAIVNSDSMDLVVEQVLPPK</sequence>
<dbReference type="OrthoDB" id="5350472at2759"/>
<dbReference type="AlphaFoldDB" id="A0A5N7BH68"/>
<gene>
    <name evidence="1" type="ORF">BDV26DRAFT_256129</name>
</gene>
<protein>
    <submittedName>
        <fullName evidence="1">Uncharacterized protein</fullName>
    </submittedName>
</protein>
<accession>A0A5N7BH68</accession>
<keyword evidence="2" id="KW-1185">Reference proteome</keyword>
<dbReference type="Proteomes" id="UP000326198">
    <property type="component" value="Unassembled WGS sequence"/>
</dbReference>